<sequence>MKNLAQLPLVQPDTLRWAVFVGLFCTGAALAQPALQPSSGPGGTPVINPTHGVPVIEIVPPNASGLSHNQFIDYNVGKPGLVLNNSLQSGQSQLAGALAANPQFHGQAASTILNEVVSRNASLIEGPQEIFGRAANYILANPNGITLNGGSFINTTRAGFAVGTAEVQDQQLKLLDTLQASGSLQVLSGGQRNDGGALDLIAPQIHSTGELSAKDDLNITVGRNRIDAVTGNVVEHLAATPSSIDAQLFGAMHAGRIRVVSTGEGAGVRVGAVQVNGRDGVSIGSAGDLFISGEPGQAATLRSEQGLLALQAMDNLTLRAVDGQAKRIEAKAGQQLTLDTTTRETIAREQENWDKGWWFVTTETYNRDRTSTERTLQGTTLQADEAVQLQSGGDLRMVAATLTSAGQINLVSGGKLDIDAGVDSKRVEQSIRHRKHLWNGDSDSDDYQETARGSRLQAGQVSASASGAITIRGSEVHSQNDALLQSDQGSLQVTSGQTQSSSHSHSRDSKLFGLISTSKDDAEQHEQAQGSEVQAQSNLHLASAEQMRIHGSRLKAGQQLKVEAKGDLLIDSAQSRSQQQTSTHQRGLTASAKQTQEAEDGKPASHQYQAGLGYQVVNSQHEQQDTTQLGSELHAGSVDLRSDAHLQLNGSQVKATHGDLNISAQQTTLGATHNQHESLDSSSQSGGGLLLSGGIDKLGAAFEGHHNRDTQQQKDSKVQRSELSATGKLHINSKQLVTEAARVTAGDTLQIDAEHIDNRAVHDTEVREHNRNDWSASLGGSLEYRGLTRPIEQLIAGGEGQRFQQASVEEALVAPSAGADMTVEHLKRLENQRRGYAQVSELSGGSVVVKADRIDDQGTAWRANTGTLQVDADRHHMAAAVDQQQSKVDRLAYGGDLRVDTSTGEDINVRASAKGDSLASLVSKDTARPGSLYGKQGIQVQLGSEGRYEGSRFDGGDAGVSLHSGGQLSLVQVTDRHSEQINAIEGNAWAKGGNRPGSTGGEVRGYLKGEQRSLDDTTAQVAQIDAKGDVSLSSAGDLLLEGTRIGSRAAKVANVDINSAGLLQVKAATSSHEAHGNALGGGLELALKQGDSRGGAVGGHFNSGRVDESSRQAVDAQIDTTGKLALASSAREETAVHLQGLQATAGQIAITADNGGLLLEGSSNSERRDNLAVTAGAGFAQSSGSLDSQGLHGRVKVNLDQRDNQTWNTSNLRADHIVLTSSGDGRLLSARLDAGRIDADIGGDLLVASRKDQVNNLSVDVDARLSRERNPQGFNNALAALAGPAGDKLTGKFGKQVSKVDPNLSPTLKLDVSQVQRDTVSEQASLSGRDEVQLNVGGNLKLEGAKLQSGKGQVEVQAASVTEQTLYGRDYRRDVAVNASNSPVDLGTALVDVIKNSMRADGENALNLGLLRTSGHDRSEVFASSIQDPRTPRE</sequence>
<feature type="compositionally biased region" description="Low complexity" evidence="1">
    <location>
        <begin position="573"/>
        <end position="586"/>
    </location>
</feature>
<feature type="region of interest" description="Disordered" evidence="1">
    <location>
        <begin position="436"/>
        <end position="462"/>
    </location>
</feature>
<dbReference type="SMART" id="SM00912">
    <property type="entry name" value="Haemagg_act"/>
    <property type="match status" value="1"/>
</dbReference>
<protein>
    <submittedName>
        <fullName evidence="3">Filamentous hemagglutinin</fullName>
    </submittedName>
</protein>
<reference evidence="3 4" key="1">
    <citation type="submission" date="2016-08" db="EMBL/GenBank/DDBJ databases">
        <authorList>
            <person name="Seilhamer J.J."/>
        </authorList>
    </citation>
    <scope>NUCLEOTIDE SEQUENCE [LARGE SCALE GENOMIC DNA]</scope>
    <source>
        <strain evidence="3 4">KT-27</strain>
    </source>
</reference>
<evidence type="ECO:0000259" key="2">
    <source>
        <dbReference type="SMART" id="SM00912"/>
    </source>
</evidence>
<accession>A0A2S3WAQ6</accession>
<dbReference type="NCBIfam" id="TIGR01901">
    <property type="entry name" value="adhes_NPXG"/>
    <property type="match status" value="1"/>
</dbReference>
<name>A0A2S3WAQ6_PSEPU</name>
<feature type="compositionally biased region" description="Basic and acidic residues" evidence="1">
    <location>
        <begin position="706"/>
        <end position="720"/>
    </location>
</feature>
<feature type="region of interest" description="Disordered" evidence="1">
    <location>
        <begin position="488"/>
        <end position="508"/>
    </location>
</feature>
<proteinExistence type="predicted"/>
<dbReference type="Gene3D" id="2.160.20.10">
    <property type="entry name" value="Single-stranded right-handed beta-helix, Pectin lyase-like"/>
    <property type="match status" value="1"/>
</dbReference>
<dbReference type="InterPro" id="IPR012334">
    <property type="entry name" value="Pectin_lyas_fold"/>
</dbReference>
<organism evidence="3 4">
    <name type="scientific">Pseudomonas putida</name>
    <name type="common">Arthrobacter siderocapsulatus</name>
    <dbReference type="NCBI Taxonomy" id="303"/>
    <lineage>
        <taxon>Bacteria</taxon>
        <taxon>Pseudomonadati</taxon>
        <taxon>Pseudomonadota</taxon>
        <taxon>Gammaproteobacteria</taxon>
        <taxon>Pseudomonadales</taxon>
        <taxon>Pseudomonadaceae</taxon>
        <taxon>Pseudomonas</taxon>
    </lineage>
</organism>
<feature type="region of interest" description="Disordered" evidence="1">
    <location>
        <begin position="670"/>
        <end position="690"/>
    </location>
</feature>
<evidence type="ECO:0000256" key="1">
    <source>
        <dbReference type="SAM" id="MobiDB-lite"/>
    </source>
</evidence>
<feature type="domain" description="Filamentous haemagglutinin FhaB/tRNA nuclease CdiA-like TPS" evidence="2">
    <location>
        <begin position="50"/>
        <end position="170"/>
    </location>
</feature>
<feature type="compositionally biased region" description="Low complexity" evidence="1">
    <location>
        <begin position="488"/>
        <end position="503"/>
    </location>
</feature>
<feature type="region of interest" description="Disordered" evidence="1">
    <location>
        <begin position="706"/>
        <end position="725"/>
    </location>
</feature>
<dbReference type="GO" id="GO:0003824">
    <property type="term" value="F:catalytic activity"/>
    <property type="evidence" value="ECO:0007669"/>
    <property type="project" value="UniProtKB-ARBA"/>
</dbReference>
<dbReference type="Pfam" id="PF05860">
    <property type="entry name" value="TPS"/>
    <property type="match status" value="1"/>
</dbReference>
<dbReference type="InterPro" id="IPR011050">
    <property type="entry name" value="Pectin_lyase_fold/virulence"/>
</dbReference>
<comment type="caution">
    <text evidence="3">The sequence shown here is derived from an EMBL/GenBank/DDBJ whole genome shotgun (WGS) entry which is preliminary data.</text>
</comment>
<dbReference type="Proteomes" id="UP000237194">
    <property type="component" value="Unassembled WGS sequence"/>
</dbReference>
<dbReference type="EMBL" id="MIND01000018">
    <property type="protein sequence ID" value="POF88010.1"/>
    <property type="molecule type" value="Genomic_DNA"/>
</dbReference>
<dbReference type="InterPro" id="IPR008638">
    <property type="entry name" value="FhaB/CdiA-like_TPS"/>
</dbReference>
<gene>
    <name evidence="3" type="ORF">BGP80_08525</name>
</gene>
<dbReference type="Pfam" id="PF13332">
    <property type="entry name" value="Fil_haemagg_2"/>
    <property type="match status" value="5"/>
</dbReference>
<reference evidence="3 4" key="2">
    <citation type="submission" date="2018-03" db="EMBL/GenBank/DDBJ databases">
        <title>Draft genome of Pseudomonas putida strain KT-27.</title>
        <authorList>
            <person name="Yoshizawa S."/>
            <person name="Khan N.H."/>
            <person name="Nishimura M."/>
            <person name="Chiura H.X."/>
            <person name="Ogura Y."/>
            <person name="Hayashi T."/>
            <person name="Kogure K."/>
        </authorList>
    </citation>
    <scope>NUCLEOTIDE SEQUENCE [LARGE SCALE GENOMIC DNA]</scope>
    <source>
        <strain evidence="3 4">KT-27</strain>
    </source>
</reference>
<evidence type="ECO:0000313" key="3">
    <source>
        <dbReference type="EMBL" id="POF88010.1"/>
    </source>
</evidence>
<evidence type="ECO:0000313" key="4">
    <source>
        <dbReference type="Proteomes" id="UP000237194"/>
    </source>
</evidence>
<dbReference type="InterPro" id="IPR025157">
    <property type="entry name" value="Hemagglutinin_rpt"/>
</dbReference>
<dbReference type="SUPFAM" id="SSF51126">
    <property type="entry name" value="Pectin lyase-like"/>
    <property type="match status" value="1"/>
</dbReference>
<dbReference type="RefSeq" id="WP_103436264.1">
    <property type="nucleotide sequence ID" value="NZ_MIND01000018.1"/>
</dbReference>
<feature type="region of interest" description="Disordered" evidence="1">
    <location>
        <begin position="573"/>
        <end position="605"/>
    </location>
</feature>